<dbReference type="Pfam" id="PF01037">
    <property type="entry name" value="AsnC_trans_reg"/>
    <property type="match status" value="1"/>
</dbReference>
<proteinExistence type="predicted"/>
<evidence type="ECO:0000256" key="3">
    <source>
        <dbReference type="ARBA" id="ARBA00023163"/>
    </source>
</evidence>
<dbReference type="InterPro" id="IPR019888">
    <property type="entry name" value="Tscrpt_reg_AsnC-like"/>
</dbReference>
<dbReference type="AlphaFoldDB" id="A0A4R1H8J6"/>
<dbReference type="CDD" id="cd00090">
    <property type="entry name" value="HTH_ARSR"/>
    <property type="match status" value="1"/>
</dbReference>
<dbReference type="PROSITE" id="PS00519">
    <property type="entry name" value="HTH_ASNC_1"/>
    <property type="match status" value="1"/>
</dbReference>
<evidence type="ECO:0000259" key="4">
    <source>
        <dbReference type="PROSITE" id="PS50956"/>
    </source>
</evidence>
<dbReference type="InterPro" id="IPR011991">
    <property type="entry name" value="ArsR-like_HTH"/>
</dbReference>
<feature type="domain" description="HTH asnC-type" evidence="4">
    <location>
        <begin position="4"/>
        <end position="65"/>
    </location>
</feature>
<dbReference type="Pfam" id="PF13412">
    <property type="entry name" value="HTH_24"/>
    <property type="match status" value="1"/>
</dbReference>
<keyword evidence="2" id="KW-0238">DNA-binding</keyword>
<dbReference type="InterPro" id="IPR036388">
    <property type="entry name" value="WH-like_DNA-bd_sf"/>
</dbReference>
<keyword evidence="1" id="KW-0805">Transcription regulation</keyword>
<dbReference type="SUPFAM" id="SSF54909">
    <property type="entry name" value="Dimeric alpha+beta barrel"/>
    <property type="match status" value="1"/>
</dbReference>
<dbReference type="PROSITE" id="PS50956">
    <property type="entry name" value="HTH_ASNC_2"/>
    <property type="match status" value="1"/>
</dbReference>
<keyword evidence="6" id="KW-1185">Reference proteome</keyword>
<dbReference type="InterPro" id="IPR019885">
    <property type="entry name" value="Tscrpt_reg_HTH_AsnC-type_CS"/>
</dbReference>
<dbReference type="GO" id="GO:0006355">
    <property type="term" value="P:regulation of DNA-templated transcription"/>
    <property type="evidence" value="ECO:0007669"/>
    <property type="project" value="UniProtKB-ARBA"/>
</dbReference>
<dbReference type="InterPro" id="IPR011008">
    <property type="entry name" value="Dimeric_a/b-barrel"/>
</dbReference>
<dbReference type="Proteomes" id="UP000294546">
    <property type="component" value="Unassembled WGS sequence"/>
</dbReference>
<dbReference type="OrthoDB" id="8590699at2"/>
<dbReference type="GO" id="GO:0005829">
    <property type="term" value="C:cytosol"/>
    <property type="evidence" value="ECO:0007669"/>
    <property type="project" value="TreeGrafter"/>
</dbReference>
<dbReference type="RefSeq" id="WP_132286015.1">
    <property type="nucleotide sequence ID" value="NZ_SMFU01000002.1"/>
</dbReference>
<dbReference type="Gene3D" id="3.30.70.920">
    <property type="match status" value="1"/>
</dbReference>
<protein>
    <submittedName>
        <fullName evidence="5">AsnC family transcriptional regulator</fullName>
    </submittedName>
</protein>
<dbReference type="PANTHER" id="PTHR30154">
    <property type="entry name" value="LEUCINE-RESPONSIVE REGULATORY PROTEIN"/>
    <property type="match status" value="1"/>
</dbReference>
<gene>
    <name evidence="5" type="ORF">CLV83_0113</name>
</gene>
<evidence type="ECO:0000313" key="6">
    <source>
        <dbReference type="Proteomes" id="UP000294546"/>
    </source>
</evidence>
<dbReference type="GO" id="GO:0043565">
    <property type="term" value="F:sequence-specific DNA binding"/>
    <property type="evidence" value="ECO:0007669"/>
    <property type="project" value="InterPro"/>
</dbReference>
<dbReference type="PRINTS" id="PR00033">
    <property type="entry name" value="HTHASNC"/>
</dbReference>
<dbReference type="InterPro" id="IPR036390">
    <property type="entry name" value="WH_DNA-bd_sf"/>
</dbReference>
<dbReference type="SMART" id="SM00344">
    <property type="entry name" value="HTH_ASNC"/>
    <property type="match status" value="1"/>
</dbReference>
<dbReference type="GO" id="GO:0043200">
    <property type="term" value="P:response to amino acid"/>
    <property type="evidence" value="ECO:0007669"/>
    <property type="project" value="TreeGrafter"/>
</dbReference>
<reference evidence="5 6" key="1">
    <citation type="submission" date="2019-03" db="EMBL/GenBank/DDBJ databases">
        <title>Genomic Encyclopedia of Archaeal and Bacterial Type Strains, Phase II (KMG-II): from individual species to whole genera.</title>
        <authorList>
            <person name="Goeker M."/>
        </authorList>
    </citation>
    <scope>NUCLEOTIDE SEQUENCE [LARGE SCALE GENOMIC DNA]</scope>
    <source>
        <strain evidence="5 6">DSM 27697</strain>
    </source>
</reference>
<dbReference type="InterPro" id="IPR000485">
    <property type="entry name" value="AsnC-type_HTH_dom"/>
</dbReference>
<dbReference type="PANTHER" id="PTHR30154:SF34">
    <property type="entry name" value="TRANSCRIPTIONAL REGULATOR AZLB"/>
    <property type="match status" value="1"/>
</dbReference>
<sequence>MTPLDRIDLNILHQLQNDASLSNAALSERINLSSSQCHRRVKRLEEEGYIARYVALLDRQKLGLQVQAILIIKASNLSPQSKQAFKDAISQYDMVTECWAIAGDKDIMVRIVAPSLDEYSRFLSEKIFSLEQVSSAETHLLLDSLKYTTEIPLPSPTLS</sequence>
<keyword evidence="3" id="KW-0804">Transcription</keyword>
<dbReference type="InterPro" id="IPR019887">
    <property type="entry name" value="Tscrpt_reg_AsnC/Lrp_C"/>
</dbReference>
<dbReference type="SUPFAM" id="SSF46785">
    <property type="entry name" value="Winged helix' DNA-binding domain"/>
    <property type="match status" value="1"/>
</dbReference>
<comment type="caution">
    <text evidence="5">The sequence shown here is derived from an EMBL/GenBank/DDBJ whole genome shotgun (WGS) entry which is preliminary data.</text>
</comment>
<dbReference type="Gene3D" id="1.10.10.10">
    <property type="entry name" value="Winged helix-like DNA-binding domain superfamily/Winged helix DNA-binding domain"/>
    <property type="match status" value="1"/>
</dbReference>
<evidence type="ECO:0000256" key="1">
    <source>
        <dbReference type="ARBA" id="ARBA00023015"/>
    </source>
</evidence>
<evidence type="ECO:0000256" key="2">
    <source>
        <dbReference type="ARBA" id="ARBA00023125"/>
    </source>
</evidence>
<accession>A0A4R1H8J6</accession>
<name>A0A4R1H8J6_9GAMM</name>
<organism evidence="5 6">
    <name type="scientific">Marinobacterium mangrovicola</name>
    <dbReference type="NCBI Taxonomy" id="1476959"/>
    <lineage>
        <taxon>Bacteria</taxon>
        <taxon>Pseudomonadati</taxon>
        <taxon>Pseudomonadota</taxon>
        <taxon>Gammaproteobacteria</taxon>
        <taxon>Oceanospirillales</taxon>
        <taxon>Oceanospirillaceae</taxon>
        <taxon>Marinobacterium</taxon>
    </lineage>
</organism>
<dbReference type="EMBL" id="SMFU01000002">
    <property type="protein sequence ID" value="TCK16405.1"/>
    <property type="molecule type" value="Genomic_DNA"/>
</dbReference>
<evidence type="ECO:0000313" key="5">
    <source>
        <dbReference type="EMBL" id="TCK16405.1"/>
    </source>
</evidence>